<evidence type="ECO:0000256" key="4">
    <source>
        <dbReference type="ARBA" id="ARBA00023139"/>
    </source>
</evidence>
<dbReference type="InterPro" id="IPR050490">
    <property type="entry name" value="Bact_solute-bd_prot1"/>
</dbReference>
<dbReference type="Proteomes" id="UP000535838">
    <property type="component" value="Unassembled WGS sequence"/>
</dbReference>
<keyword evidence="1" id="KW-1003">Cell membrane</keyword>
<keyword evidence="3" id="KW-0472">Membrane</keyword>
<evidence type="ECO:0000256" key="2">
    <source>
        <dbReference type="ARBA" id="ARBA00022729"/>
    </source>
</evidence>
<evidence type="ECO:0000256" key="3">
    <source>
        <dbReference type="ARBA" id="ARBA00023136"/>
    </source>
</evidence>
<keyword evidence="9" id="KW-1185">Reference proteome</keyword>
<dbReference type="PROSITE" id="PS51257">
    <property type="entry name" value="PROKAR_LIPOPROTEIN"/>
    <property type="match status" value="1"/>
</dbReference>
<evidence type="ECO:0000256" key="1">
    <source>
        <dbReference type="ARBA" id="ARBA00022475"/>
    </source>
</evidence>
<dbReference type="SUPFAM" id="SSF53850">
    <property type="entry name" value="Periplasmic binding protein-like II"/>
    <property type="match status" value="1"/>
</dbReference>
<keyword evidence="5" id="KW-0449">Lipoprotein</keyword>
<keyword evidence="2 7" id="KW-0732">Signal</keyword>
<evidence type="ECO:0000256" key="5">
    <source>
        <dbReference type="ARBA" id="ARBA00023288"/>
    </source>
</evidence>
<dbReference type="Pfam" id="PF01547">
    <property type="entry name" value="SBP_bac_1"/>
    <property type="match status" value="1"/>
</dbReference>
<feature type="chain" id="PRO_5038450449" evidence="7">
    <location>
        <begin position="26"/>
        <end position="596"/>
    </location>
</feature>
<protein>
    <submittedName>
        <fullName evidence="8">Extracellular solute-binding protein</fullName>
    </submittedName>
</protein>
<evidence type="ECO:0000313" key="8">
    <source>
        <dbReference type="EMBL" id="MBB6638046.1"/>
    </source>
</evidence>
<evidence type="ECO:0000256" key="7">
    <source>
        <dbReference type="SAM" id="SignalP"/>
    </source>
</evidence>
<reference evidence="8 9" key="1">
    <citation type="submission" date="2020-08" db="EMBL/GenBank/DDBJ databases">
        <title>Cohnella phylogeny.</title>
        <authorList>
            <person name="Dunlap C."/>
        </authorList>
    </citation>
    <scope>NUCLEOTIDE SEQUENCE [LARGE SCALE GENOMIC DNA]</scope>
    <source>
        <strain evidence="8 9">DSM 25241</strain>
    </source>
</reference>
<feature type="region of interest" description="Disordered" evidence="6">
    <location>
        <begin position="30"/>
        <end position="52"/>
    </location>
</feature>
<dbReference type="PANTHER" id="PTHR43649">
    <property type="entry name" value="ARABINOSE-BINDING PROTEIN-RELATED"/>
    <property type="match status" value="1"/>
</dbReference>
<dbReference type="PANTHER" id="PTHR43649:SF33">
    <property type="entry name" value="POLYGALACTURONAN_RHAMNOGALACTURONAN-BINDING PROTEIN YTCQ"/>
    <property type="match status" value="1"/>
</dbReference>
<comment type="caution">
    <text evidence="8">The sequence shown here is derived from an EMBL/GenBank/DDBJ whole genome shotgun (WGS) entry which is preliminary data.</text>
</comment>
<dbReference type="InterPro" id="IPR006059">
    <property type="entry name" value="SBP"/>
</dbReference>
<dbReference type="EMBL" id="JACJVQ010000028">
    <property type="protein sequence ID" value="MBB6638046.1"/>
    <property type="molecule type" value="Genomic_DNA"/>
</dbReference>
<sequence>MNKKIRKAGLASTAALLALSLAACSSNNNGGDASPSASTGASAGASQEASASPARDEYTIDVFSMLSNFSGEQQGWFAKVVKDKFNLKLNIISSNLEGGGDVKFNAMMSSGDLGDLVVFGDDGQKYQDAIKAGMLLDWTQNGLLDTHGKNIMQYAPKAIEKNKVNFGGGSKVYGIGFDVGEDKDGPSEGKDLTYHPNLRFDLYQQIGSPAIKTMEDYLPVLKKMQELEPKSDSGRPTYAFSMWKDWDGNMMMNTKAWAGLHGFDETDGFSNGGFTLISADKDEIQGVLDEDGYYMRGLKLYFDANQMGLVDPDSLTQTFDDVVNKMTDGQLLFTWFPWMNTYNTPERLAEGKGFALVPFEEERTFSYGFNPYGGNRVWAIGAKAKNPERIMEFLDWMYSPEGVIVSNYGPEGLAWKKGADGKLELTDLGNEAFPSNQTPIPEEFGGGTWKDGQNQINNTTLKMTATNPETGDPYQYDLWTSYLAKAPNKLEENWRAAMGGATTAREYLEKNGKLAVNKQIFTGTAPELISDDLSQKQSQVAQVIKQYSWKMVFAKDEAEFDKLKNEMIEKSKGLGYDDVLNWNKEQNEKTFGYRKQ</sequence>
<dbReference type="AlphaFoldDB" id="A0A841T5B4"/>
<dbReference type="Gene3D" id="3.40.190.10">
    <property type="entry name" value="Periplasmic binding protein-like II"/>
    <property type="match status" value="2"/>
</dbReference>
<feature type="signal peptide" evidence="7">
    <location>
        <begin position="1"/>
        <end position="25"/>
    </location>
</feature>
<accession>A0A841T5B4</accession>
<evidence type="ECO:0000313" key="9">
    <source>
        <dbReference type="Proteomes" id="UP000535838"/>
    </source>
</evidence>
<gene>
    <name evidence="8" type="ORF">H7B67_28285</name>
</gene>
<evidence type="ECO:0000256" key="6">
    <source>
        <dbReference type="SAM" id="MobiDB-lite"/>
    </source>
</evidence>
<keyword evidence="4" id="KW-0564">Palmitate</keyword>
<organism evidence="8 9">
    <name type="scientific">Cohnella thailandensis</name>
    <dbReference type="NCBI Taxonomy" id="557557"/>
    <lineage>
        <taxon>Bacteria</taxon>
        <taxon>Bacillati</taxon>
        <taxon>Bacillota</taxon>
        <taxon>Bacilli</taxon>
        <taxon>Bacillales</taxon>
        <taxon>Paenibacillaceae</taxon>
        <taxon>Cohnella</taxon>
    </lineage>
</organism>
<dbReference type="RefSeq" id="WP_185123254.1">
    <property type="nucleotide sequence ID" value="NZ_JACJVQ010000028.1"/>
</dbReference>
<proteinExistence type="predicted"/>
<name>A0A841T5B4_9BACL</name>